<comment type="caution">
    <text evidence="8">The sequence shown here is derived from an EMBL/GenBank/DDBJ whole genome shotgun (WGS) entry which is preliminary data.</text>
</comment>
<dbReference type="PANTHER" id="PTHR24064">
    <property type="entry name" value="SOLUTE CARRIER FAMILY 22 MEMBER"/>
    <property type="match status" value="1"/>
</dbReference>
<evidence type="ECO:0000313" key="9">
    <source>
        <dbReference type="Proteomes" id="UP000283509"/>
    </source>
</evidence>
<evidence type="ECO:0000259" key="7">
    <source>
        <dbReference type="PROSITE" id="PS50850"/>
    </source>
</evidence>
<proteinExistence type="predicted"/>
<feature type="transmembrane region" description="Helical" evidence="6">
    <location>
        <begin position="43"/>
        <end position="65"/>
    </location>
</feature>
<dbReference type="Proteomes" id="UP000283509">
    <property type="component" value="Unassembled WGS sequence"/>
</dbReference>
<dbReference type="InterPro" id="IPR036259">
    <property type="entry name" value="MFS_trans_sf"/>
</dbReference>
<name>A0A3R7PCL1_PENVA</name>
<dbReference type="GO" id="GO:0022857">
    <property type="term" value="F:transmembrane transporter activity"/>
    <property type="evidence" value="ECO:0007669"/>
    <property type="project" value="InterPro"/>
</dbReference>
<keyword evidence="3 6" id="KW-1133">Transmembrane helix</keyword>
<evidence type="ECO:0000256" key="3">
    <source>
        <dbReference type="ARBA" id="ARBA00022989"/>
    </source>
</evidence>
<feature type="transmembrane region" description="Helical" evidence="6">
    <location>
        <begin position="253"/>
        <end position="274"/>
    </location>
</feature>
<protein>
    <submittedName>
        <fullName evidence="8">Glucose transporter 1</fullName>
    </submittedName>
</protein>
<feature type="transmembrane region" description="Helical" evidence="6">
    <location>
        <begin position="280"/>
        <end position="301"/>
    </location>
</feature>
<keyword evidence="4 6" id="KW-0472">Membrane</keyword>
<dbReference type="Pfam" id="PF00083">
    <property type="entry name" value="Sugar_tr"/>
    <property type="match status" value="1"/>
</dbReference>
<evidence type="ECO:0000256" key="6">
    <source>
        <dbReference type="SAM" id="Phobius"/>
    </source>
</evidence>
<keyword evidence="8" id="KW-0813">Transport</keyword>
<dbReference type="AlphaFoldDB" id="A0A3R7PCL1"/>
<keyword evidence="2 6" id="KW-0812">Transmembrane</keyword>
<feature type="region of interest" description="Disordered" evidence="5">
    <location>
        <begin position="1"/>
        <end position="22"/>
    </location>
</feature>
<gene>
    <name evidence="8" type="ORF">C7M84_024922</name>
</gene>
<dbReference type="PROSITE" id="PS50850">
    <property type="entry name" value="MFS"/>
    <property type="match status" value="1"/>
</dbReference>
<dbReference type="InterPro" id="IPR005828">
    <property type="entry name" value="MFS_sugar_transport-like"/>
</dbReference>
<dbReference type="Gene3D" id="1.20.1250.20">
    <property type="entry name" value="MFS general substrate transporter like domains"/>
    <property type="match status" value="1"/>
</dbReference>
<dbReference type="GO" id="GO:0016020">
    <property type="term" value="C:membrane"/>
    <property type="evidence" value="ECO:0007669"/>
    <property type="project" value="UniProtKB-SubCell"/>
</dbReference>
<keyword evidence="9" id="KW-1185">Reference proteome</keyword>
<evidence type="ECO:0000256" key="2">
    <source>
        <dbReference type="ARBA" id="ARBA00022692"/>
    </source>
</evidence>
<dbReference type="EMBL" id="QCYY01000904">
    <property type="protein sequence ID" value="ROT81935.1"/>
    <property type="molecule type" value="Genomic_DNA"/>
</dbReference>
<comment type="subcellular location">
    <subcellularLocation>
        <location evidence="1">Membrane</location>
        <topology evidence="1">Multi-pass membrane protein</topology>
    </subcellularLocation>
</comment>
<evidence type="ECO:0000256" key="4">
    <source>
        <dbReference type="ARBA" id="ARBA00023136"/>
    </source>
</evidence>
<dbReference type="OrthoDB" id="6884957at2759"/>
<keyword evidence="8" id="KW-0762">Sugar transport</keyword>
<evidence type="ECO:0000256" key="5">
    <source>
        <dbReference type="SAM" id="MobiDB-lite"/>
    </source>
</evidence>
<feature type="transmembrane region" description="Helical" evidence="6">
    <location>
        <begin position="194"/>
        <end position="213"/>
    </location>
</feature>
<evidence type="ECO:0000256" key="1">
    <source>
        <dbReference type="ARBA" id="ARBA00004141"/>
    </source>
</evidence>
<accession>A0A3R7PCL1</accession>
<reference evidence="8 9" key="2">
    <citation type="submission" date="2019-01" db="EMBL/GenBank/DDBJ databases">
        <title>The decoding of complex shrimp genome reveals the adaptation for benthos swimmer, frequently molting mechanism and breeding impact on genome.</title>
        <authorList>
            <person name="Sun Y."/>
            <person name="Gao Y."/>
            <person name="Yu Y."/>
        </authorList>
    </citation>
    <scope>NUCLEOTIDE SEQUENCE [LARGE SCALE GENOMIC DNA]</scope>
    <source>
        <tissue evidence="8">Muscle</tissue>
    </source>
</reference>
<organism evidence="8 9">
    <name type="scientific">Penaeus vannamei</name>
    <name type="common">Whiteleg shrimp</name>
    <name type="synonym">Litopenaeus vannamei</name>
    <dbReference type="NCBI Taxonomy" id="6689"/>
    <lineage>
        <taxon>Eukaryota</taxon>
        <taxon>Metazoa</taxon>
        <taxon>Ecdysozoa</taxon>
        <taxon>Arthropoda</taxon>
        <taxon>Crustacea</taxon>
        <taxon>Multicrustacea</taxon>
        <taxon>Malacostraca</taxon>
        <taxon>Eumalacostraca</taxon>
        <taxon>Eucarida</taxon>
        <taxon>Decapoda</taxon>
        <taxon>Dendrobranchiata</taxon>
        <taxon>Penaeoidea</taxon>
        <taxon>Penaeidae</taxon>
        <taxon>Penaeus</taxon>
    </lineage>
</organism>
<sequence length="406" mass="45880">MAKTRNARDSDERPASPSPPPEEAAVLIPDFDSVFDYIGGFGWYQSILFAATCYLCVLCCCVYFGQLFMTLTPPHWCRAPPELEGLNLTQEELKNLTIPRHHNGKEFLSCYRYDVNFTEILESDSPWPDPSWPHTTCTYGWTYNYSFYYPTITSQLDWVCDEDWRPALAQSLFFVGSMVGTPTLGWAADVWGRLPLIVFTNILGGVAGVVSAFSNSFAMFAALRLLVGFTFEQMLMIGYMLTQEYVSSEYRTVMANAPVMVFLTGSMCGLPWLAWWLADWSTFALAIHAPQFLTIFFIWALPESARWLLSRGRVDRTVAILKTVARVNRKPLSPAVIQGFKDFGEKQRKTSHQKVTVLDLFKTPSRTIAKVGTGGVDKFPRRRLLSAVEAKTGICRQIPRNLNNSN</sequence>
<evidence type="ECO:0000313" key="8">
    <source>
        <dbReference type="EMBL" id="ROT81935.1"/>
    </source>
</evidence>
<reference evidence="8 9" key="1">
    <citation type="submission" date="2018-04" db="EMBL/GenBank/DDBJ databases">
        <authorList>
            <person name="Zhang X."/>
            <person name="Yuan J."/>
            <person name="Li F."/>
            <person name="Xiang J."/>
        </authorList>
    </citation>
    <scope>NUCLEOTIDE SEQUENCE [LARGE SCALE GENOMIC DNA]</scope>
    <source>
        <tissue evidence="8">Muscle</tissue>
    </source>
</reference>
<feature type="transmembrane region" description="Helical" evidence="6">
    <location>
        <begin position="219"/>
        <end position="241"/>
    </location>
</feature>
<dbReference type="InterPro" id="IPR020846">
    <property type="entry name" value="MFS_dom"/>
</dbReference>
<feature type="domain" description="Major facilitator superfamily (MFS) profile" evidence="7">
    <location>
        <begin position="102"/>
        <end position="406"/>
    </location>
</feature>
<feature type="compositionally biased region" description="Basic and acidic residues" evidence="5">
    <location>
        <begin position="1"/>
        <end position="14"/>
    </location>
</feature>
<dbReference type="SUPFAM" id="SSF103473">
    <property type="entry name" value="MFS general substrate transporter"/>
    <property type="match status" value="1"/>
</dbReference>